<comment type="caution">
    <text evidence="1">The sequence shown here is derived from an EMBL/GenBank/DDBJ whole genome shotgun (WGS) entry which is preliminary data.</text>
</comment>
<protein>
    <submittedName>
        <fullName evidence="1">Uncharacterized protein</fullName>
    </submittedName>
</protein>
<organism evidence="1">
    <name type="scientific">marine sediment metagenome</name>
    <dbReference type="NCBI Taxonomy" id="412755"/>
    <lineage>
        <taxon>unclassified sequences</taxon>
        <taxon>metagenomes</taxon>
        <taxon>ecological metagenomes</taxon>
    </lineage>
</organism>
<sequence length="46" mass="5189">EGGILKILKGKSWAQKNVNPDGLRWSYKLVAGEKFVNPMFLGKEIK</sequence>
<name>A0A0F9BBM8_9ZZZZ</name>
<evidence type="ECO:0000313" key="1">
    <source>
        <dbReference type="EMBL" id="KKL19309.1"/>
    </source>
</evidence>
<dbReference type="AlphaFoldDB" id="A0A0F9BBM8"/>
<gene>
    <name evidence="1" type="ORF">LCGC14_2466710</name>
</gene>
<accession>A0A0F9BBM8</accession>
<proteinExistence type="predicted"/>
<feature type="non-terminal residue" evidence="1">
    <location>
        <position position="1"/>
    </location>
</feature>
<dbReference type="EMBL" id="LAZR01038532">
    <property type="protein sequence ID" value="KKL19309.1"/>
    <property type="molecule type" value="Genomic_DNA"/>
</dbReference>
<reference evidence="1" key="1">
    <citation type="journal article" date="2015" name="Nature">
        <title>Complex archaea that bridge the gap between prokaryotes and eukaryotes.</title>
        <authorList>
            <person name="Spang A."/>
            <person name="Saw J.H."/>
            <person name="Jorgensen S.L."/>
            <person name="Zaremba-Niedzwiedzka K."/>
            <person name="Martijn J."/>
            <person name="Lind A.E."/>
            <person name="van Eijk R."/>
            <person name="Schleper C."/>
            <person name="Guy L."/>
            <person name="Ettema T.J."/>
        </authorList>
    </citation>
    <scope>NUCLEOTIDE SEQUENCE</scope>
</reference>